<evidence type="ECO:0000313" key="8">
    <source>
        <dbReference type="Proteomes" id="UP000230729"/>
    </source>
</evidence>
<dbReference type="InterPro" id="IPR017853">
    <property type="entry name" value="GH"/>
</dbReference>
<evidence type="ECO:0000256" key="2">
    <source>
        <dbReference type="ARBA" id="ARBA00022801"/>
    </source>
</evidence>
<evidence type="ECO:0000256" key="5">
    <source>
        <dbReference type="RuleBase" id="RU003690"/>
    </source>
</evidence>
<dbReference type="PRINTS" id="PR00131">
    <property type="entry name" value="GLHYDRLASE1"/>
</dbReference>
<feature type="active site" description="Nucleophile" evidence="4">
    <location>
        <position position="335"/>
    </location>
</feature>
<dbReference type="Gene3D" id="3.20.20.80">
    <property type="entry name" value="Glycosidases"/>
    <property type="match status" value="1"/>
</dbReference>
<protein>
    <submittedName>
        <fullName evidence="7">Beta-glucosidase</fullName>
    </submittedName>
</protein>
<dbReference type="PROSITE" id="PS00653">
    <property type="entry name" value="GLYCOSYL_HYDROL_F1_2"/>
    <property type="match status" value="1"/>
</dbReference>
<gene>
    <name evidence="7" type="ORF">COX22_02990</name>
</gene>
<proteinExistence type="inferred from homology"/>
<evidence type="ECO:0000256" key="6">
    <source>
        <dbReference type="RuleBase" id="RU004468"/>
    </source>
</evidence>
<reference evidence="7 8" key="1">
    <citation type="submission" date="2017-09" db="EMBL/GenBank/DDBJ databases">
        <title>Depth-based differentiation of microbial function through sediment-hosted aquifers and enrichment of novel symbionts in the deep terrestrial subsurface.</title>
        <authorList>
            <person name="Probst A.J."/>
            <person name="Ladd B."/>
            <person name="Jarett J.K."/>
            <person name="Geller-Mcgrath D.E."/>
            <person name="Sieber C.M."/>
            <person name="Emerson J.B."/>
            <person name="Anantharaman K."/>
            <person name="Thomas B.C."/>
            <person name="Malmstrom R."/>
            <person name="Stieglmeier M."/>
            <person name="Klingl A."/>
            <person name="Woyke T."/>
            <person name="Ryan C.M."/>
            <person name="Banfield J.F."/>
        </authorList>
    </citation>
    <scope>NUCLEOTIDE SEQUENCE [LARGE SCALE GENOMIC DNA]</scope>
    <source>
        <strain evidence="7">CG23_combo_of_CG06-09_8_20_14_all_49_15</strain>
    </source>
</reference>
<dbReference type="PANTHER" id="PTHR10353">
    <property type="entry name" value="GLYCOSYL HYDROLASE"/>
    <property type="match status" value="1"/>
</dbReference>
<dbReference type="InterPro" id="IPR018120">
    <property type="entry name" value="Glyco_hydro_1_AS"/>
</dbReference>
<organism evidence="7 8">
    <name type="scientific">Candidatus Falkowbacteria bacterium CG23_combo_of_CG06-09_8_20_14_all_49_15</name>
    <dbReference type="NCBI Taxonomy" id="1974572"/>
    <lineage>
        <taxon>Bacteria</taxon>
        <taxon>Candidatus Falkowiibacteriota</taxon>
    </lineage>
</organism>
<dbReference type="GO" id="GO:0008422">
    <property type="term" value="F:beta-glucosidase activity"/>
    <property type="evidence" value="ECO:0007669"/>
    <property type="project" value="TreeGrafter"/>
</dbReference>
<dbReference type="Proteomes" id="UP000230729">
    <property type="component" value="Unassembled WGS sequence"/>
</dbReference>
<keyword evidence="2 6" id="KW-0378">Hydrolase</keyword>
<comment type="similarity">
    <text evidence="1 5">Belongs to the glycosyl hydrolase 1 family.</text>
</comment>
<accession>A0A2G9ZKI8</accession>
<evidence type="ECO:0000313" key="7">
    <source>
        <dbReference type="EMBL" id="PIP33687.1"/>
    </source>
</evidence>
<sequence>MDRESLPNPSVSAVVPAPALAFPKGFLWGTAVSAYQTEGGVINDWSEWEKSPARIASLKKQGLEPNDFICGPACDFYRRYKEDFALCQKLNNNAIRLGIEWARIEPAKGVWDVEAINHYREVLAAAKEHGLKVVLTLWHWTSPAWIAKDGGWANKKIVSHFLRFVDLAVKEYGTAVDYWVTLNEPMVPIGWGYIKGCAPPGKKFSFYQAARVFFNLARAHNQAYKIIHKHFKDAQVGIAQLTNHFEPARHWFFVEVFFARLFRFFHQDFFYFLIKRRLDFIGLNYYHHDRIVWYPPFRRNRNERQSDLGWEIYPAGIYAVLINLARFKKPIIITENGLADSQDRQRGQFIIEHLDNVHQAISAGADVRGYFHWSLLDNFEWNKGWAPKFGLYRLDRDTFWRTPRPSAKIYAEICRNNRLESK</sequence>
<dbReference type="InterPro" id="IPR033132">
    <property type="entry name" value="GH_1_N_CS"/>
</dbReference>
<keyword evidence="3 6" id="KW-0326">Glycosidase</keyword>
<dbReference type="Pfam" id="PF00232">
    <property type="entry name" value="Glyco_hydro_1"/>
    <property type="match status" value="2"/>
</dbReference>
<dbReference type="EMBL" id="PCSD01000072">
    <property type="protein sequence ID" value="PIP33687.1"/>
    <property type="molecule type" value="Genomic_DNA"/>
</dbReference>
<comment type="caution">
    <text evidence="7">The sequence shown here is derived from an EMBL/GenBank/DDBJ whole genome shotgun (WGS) entry which is preliminary data.</text>
</comment>
<evidence type="ECO:0000256" key="3">
    <source>
        <dbReference type="ARBA" id="ARBA00023295"/>
    </source>
</evidence>
<dbReference type="AlphaFoldDB" id="A0A2G9ZKI8"/>
<evidence type="ECO:0000256" key="1">
    <source>
        <dbReference type="ARBA" id="ARBA00010838"/>
    </source>
</evidence>
<name>A0A2G9ZKI8_9BACT</name>
<dbReference type="PROSITE" id="PS00572">
    <property type="entry name" value="GLYCOSYL_HYDROL_F1_1"/>
    <property type="match status" value="1"/>
</dbReference>
<dbReference type="SUPFAM" id="SSF51445">
    <property type="entry name" value="(Trans)glycosidases"/>
    <property type="match status" value="1"/>
</dbReference>
<dbReference type="GO" id="GO:0005975">
    <property type="term" value="P:carbohydrate metabolic process"/>
    <property type="evidence" value="ECO:0007669"/>
    <property type="project" value="InterPro"/>
</dbReference>
<dbReference type="InterPro" id="IPR001360">
    <property type="entry name" value="Glyco_hydro_1"/>
</dbReference>
<dbReference type="PANTHER" id="PTHR10353:SF209">
    <property type="entry name" value="GALACTOLIPID GALACTOSYLTRANSFERASE SFR2, CHLOROPLASTIC"/>
    <property type="match status" value="1"/>
</dbReference>
<evidence type="ECO:0000256" key="4">
    <source>
        <dbReference type="PROSITE-ProRule" id="PRU10055"/>
    </source>
</evidence>